<dbReference type="InterPro" id="IPR050396">
    <property type="entry name" value="Glycosyltr_51/Transpeptidase"/>
</dbReference>
<comment type="pathway">
    <text evidence="1">Cell wall biogenesis; peptidoglycan biosynthesis.</text>
</comment>
<keyword evidence="2" id="KW-0808">Transferase</keyword>
<reference evidence="4 5" key="1">
    <citation type="submission" date="2017-03" db="EMBL/GenBank/DDBJ databases">
        <title>Whole genome sequences of fourteen strains of Bradyrhizobium canariense and one strain of Bradyrhizobium japonicum isolated from Lupinus (Papilionoideae: Genisteae) species in Algeria.</title>
        <authorList>
            <person name="Crovadore J."/>
            <person name="Chekireb D."/>
            <person name="Brachmann A."/>
            <person name="Chablais R."/>
            <person name="Cochard B."/>
            <person name="Lefort F."/>
        </authorList>
    </citation>
    <scope>NUCLEOTIDE SEQUENCE [LARGE SCALE GENOMIC DNA]</scope>
    <source>
        <strain evidence="4 5">UBMA195</strain>
    </source>
</reference>
<dbReference type="GO" id="GO:0009252">
    <property type="term" value="P:peptidoglycan biosynthetic process"/>
    <property type="evidence" value="ECO:0007669"/>
    <property type="project" value="TreeGrafter"/>
</dbReference>
<dbReference type="Gene3D" id="1.10.3810.10">
    <property type="entry name" value="Biosynthetic peptidoglycan transglycosylase-like"/>
    <property type="match status" value="1"/>
</dbReference>
<dbReference type="GO" id="GO:0030288">
    <property type="term" value="C:outer membrane-bounded periplasmic space"/>
    <property type="evidence" value="ECO:0007669"/>
    <property type="project" value="TreeGrafter"/>
</dbReference>
<evidence type="ECO:0000256" key="1">
    <source>
        <dbReference type="ARBA" id="ARBA00004752"/>
    </source>
</evidence>
<feature type="domain" description="Glycosyl transferase family 51" evidence="3">
    <location>
        <begin position="92"/>
        <end position="250"/>
    </location>
</feature>
<protein>
    <recommendedName>
        <fullName evidence="3">Glycosyl transferase family 51 domain-containing protein</fullName>
    </recommendedName>
</protein>
<evidence type="ECO:0000313" key="5">
    <source>
        <dbReference type="Proteomes" id="UP000193553"/>
    </source>
</evidence>
<accession>A0A1X3H8R6</accession>
<name>A0A1X3H8R6_9BRAD</name>
<evidence type="ECO:0000313" key="4">
    <source>
        <dbReference type="EMBL" id="OSJ10842.1"/>
    </source>
</evidence>
<dbReference type="Proteomes" id="UP000193553">
    <property type="component" value="Unassembled WGS sequence"/>
</dbReference>
<dbReference type="SUPFAM" id="SSF53955">
    <property type="entry name" value="Lysozyme-like"/>
    <property type="match status" value="1"/>
</dbReference>
<gene>
    <name evidence="4" type="ORF">BSZ18_16140</name>
</gene>
<dbReference type="EMBL" id="NAFI01000171">
    <property type="protein sequence ID" value="OSJ10842.1"/>
    <property type="molecule type" value="Genomic_DNA"/>
</dbReference>
<dbReference type="PANTHER" id="PTHR32282">
    <property type="entry name" value="BINDING PROTEIN TRANSPEPTIDASE, PUTATIVE-RELATED"/>
    <property type="match status" value="1"/>
</dbReference>
<proteinExistence type="predicted"/>
<dbReference type="AlphaFoldDB" id="A0A1X3H8R6"/>
<dbReference type="InterPro" id="IPR036950">
    <property type="entry name" value="PBP_transglycosylase"/>
</dbReference>
<dbReference type="InterPro" id="IPR023346">
    <property type="entry name" value="Lysozyme-like_dom_sf"/>
</dbReference>
<dbReference type="InterPro" id="IPR001264">
    <property type="entry name" value="Glyco_trans_51"/>
</dbReference>
<evidence type="ECO:0000256" key="2">
    <source>
        <dbReference type="ARBA" id="ARBA00022679"/>
    </source>
</evidence>
<comment type="caution">
    <text evidence="4">The sequence shown here is derived from an EMBL/GenBank/DDBJ whole genome shotgun (WGS) entry which is preliminary data.</text>
</comment>
<sequence length="281" mass="30873">MCEARHTCAIASVLAELMYLTRLVGRSLRWSIVEPLSEGLSFGLVSLMLSLIVAIPVFHETADQHLAGDSDATVCLPDCRAGPTSACATYNSIPVNELPEVLIKATIATQDPRFYSHFGIDLAAFAASFHSSPQVDGLQSSISQQVATILYPSNERTFEDRIREALLAIWLEWRLTKHEILTIYLNRVQIGAGIFGVGEAARLYFKKQVEDVGVSEAAVLVGLLNEPTELPSHHAPPNVRIRANVVLDKLVRTGFITEGQVLGAREYLARQVLKPEEDPLK</sequence>
<dbReference type="Pfam" id="PF00912">
    <property type="entry name" value="Transgly"/>
    <property type="match status" value="1"/>
</dbReference>
<evidence type="ECO:0000259" key="3">
    <source>
        <dbReference type="Pfam" id="PF00912"/>
    </source>
</evidence>
<dbReference type="PANTHER" id="PTHR32282:SF33">
    <property type="entry name" value="PEPTIDOGLYCAN GLYCOSYLTRANSFERASE"/>
    <property type="match status" value="1"/>
</dbReference>
<organism evidence="4 5">
    <name type="scientific">Bradyrhizobium canariense</name>
    <dbReference type="NCBI Taxonomy" id="255045"/>
    <lineage>
        <taxon>Bacteria</taxon>
        <taxon>Pseudomonadati</taxon>
        <taxon>Pseudomonadota</taxon>
        <taxon>Alphaproteobacteria</taxon>
        <taxon>Hyphomicrobiales</taxon>
        <taxon>Nitrobacteraceae</taxon>
        <taxon>Bradyrhizobium</taxon>
    </lineage>
</organism>
<dbReference type="GO" id="GO:0008955">
    <property type="term" value="F:peptidoglycan glycosyltransferase activity"/>
    <property type="evidence" value="ECO:0007669"/>
    <property type="project" value="TreeGrafter"/>
</dbReference>